<proteinExistence type="predicted"/>
<evidence type="ECO:0000313" key="1">
    <source>
        <dbReference type="Proteomes" id="UP000095283"/>
    </source>
</evidence>
<sequence>MRLQLMFESLSADIVRKCRLKYKGTSRTHKQLHFSAFIFQHFSIHIF</sequence>
<dbReference type="Proteomes" id="UP000095283">
    <property type="component" value="Unplaced"/>
</dbReference>
<organism evidence="1 2">
    <name type="scientific">Heterorhabditis bacteriophora</name>
    <name type="common">Entomopathogenic nematode worm</name>
    <dbReference type="NCBI Taxonomy" id="37862"/>
    <lineage>
        <taxon>Eukaryota</taxon>
        <taxon>Metazoa</taxon>
        <taxon>Ecdysozoa</taxon>
        <taxon>Nematoda</taxon>
        <taxon>Chromadorea</taxon>
        <taxon>Rhabditida</taxon>
        <taxon>Rhabditina</taxon>
        <taxon>Rhabditomorpha</taxon>
        <taxon>Strongyloidea</taxon>
        <taxon>Heterorhabditidae</taxon>
        <taxon>Heterorhabditis</taxon>
    </lineage>
</organism>
<dbReference type="WBParaSite" id="Hba_12769">
    <property type="protein sequence ID" value="Hba_12769"/>
    <property type="gene ID" value="Hba_12769"/>
</dbReference>
<accession>A0A1I7X592</accession>
<protein>
    <submittedName>
        <fullName evidence="2">Uncharacterized protein</fullName>
    </submittedName>
</protein>
<name>A0A1I7X592_HETBA</name>
<keyword evidence="1" id="KW-1185">Reference proteome</keyword>
<dbReference type="AlphaFoldDB" id="A0A1I7X592"/>
<evidence type="ECO:0000313" key="2">
    <source>
        <dbReference type="WBParaSite" id="Hba_12769"/>
    </source>
</evidence>
<reference evidence="2" key="1">
    <citation type="submission" date="2016-11" db="UniProtKB">
        <authorList>
            <consortium name="WormBaseParasite"/>
        </authorList>
    </citation>
    <scope>IDENTIFICATION</scope>
</reference>